<keyword evidence="3" id="KW-1185">Reference proteome</keyword>
<dbReference type="AlphaFoldDB" id="A0A1I3RT14"/>
<accession>A0A1I3RT14</accession>
<feature type="chain" id="PRO_5038447447" evidence="1">
    <location>
        <begin position="25"/>
        <end position="90"/>
    </location>
</feature>
<evidence type="ECO:0000313" key="2">
    <source>
        <dbReference type="EMBL" id="SFJ49475.1"/>
    </source>
</evidence>
<proteinExistence type="predicted"/>
<dbReference type="NCBIfam" id="TIGR02913">
    <property type="entry name" value="HAF_rpt"/>
    <property type="match status" value="1"/>
</dbReference>
<dbReference type="Proteomes" id="UP000198649">
    <property type="component" value="Unassembled WGS sequence"/>
</dbReference>
<evidence type="ECO:0000313" key="3">
    <source>
        <dbReference type="Proteomes" id="UP000198649"/>
    </source>
</evidence>
<dbReference type="PROSITE" id="PS51257">
    <property type="entry name" value="PROKAR_LIPOPROTEIN"/>
    <property type="match status" value="1"/>
</dbReference>
<feature type="non-terminal residue" evidence="2">
    <location>
        <position position="90"/>
    </location>
</feature>
<organism evidence="2 3">
    <name type="scientific">Nocardioides psychrotolerans</name>
    <dbReference type="NCBI Taxonomy" id="1005945"/>
    <lineage>
        <taxon>Bacteria</taxon>
        <taxon>Bacillati</taxon>
        <taxon>Actinomycetota</taxon>
        <taxon>Actinomycetes</taxon>
        <taxon>Propionibacteriales</taxon>
        <taxon>Nocardioidaceae</taxon>
        <taxon>Nocardioides</taxon>
    </lineage>
</organism>
<feature type="signal peptide" evidence="1">
    <location>
        <begin position="1"/>
        <end position="24"/>
    </location>
</feature>
<dbReference type="EMBL" id="FOQG01000038">
    <property type="protein sequence ID" value="SFJ49475.1"/>
    <property type="molecule type" value="Genomic_DNA"/>
</dbReference>
<gene>
    <name evidence="2" type="ORF">SAMN05216561_1383</name>
</gene>
<evidence type="ECO:0000256" key="1">
    <source>
        <dbReference type="SAM" id="SignalP"/>
    </source>
</evidence>
<keyword evidence="1" id="KW-0732">Signal</keyword>
<name>A0A1I3RT14_9ACTN</name>
<reference evidence="2 3" key="1">
    <citation type="submission" date="2016-10" db="EMBL/GenBank/DDBJ databases">
        <authorList>
            <person name="de Groot N.N."/>
        </authorList>
    </citation>
    <scope>NUCLEOTIDE SEQUENCE [LARGE SCALE GENOMIC DNA]</scope>
    <source>
        <strain evidence="2 3">CGMCC 1.11156</strain>
    </source>
</reference>
<sequence>MRRSMLVIGSVVSACLSLSGLSQAQAATAAYTATVTIPAPAPVPVPTPVDLGTLGGPSSFAFGVSGDVVVGYSYTASGPAHAFAYDLGTG</sequence>
<protein>
    <submittedName>
        <fullName evidence="2">Probable extracellular repeat, HAF family</fullName>
    </submittedName>
</protein>
<dbReference type="InterPro" id="IPR014262">
    <property type="entry name" value="HAF_rpt"/>
</dbReference>